<accession>A0A392VEK3</accession>
<organism evidence="1 2">
    <name type="scientific">Trifolium medium</name>
    <dbReference type="NCBI Taxonomy" id="97028"/>
    <lineage>
        <taxon>Eukaryota</taxon>
        <taxon>Viridiplantae</taxon>
        <taxon>Streptophyta</taxon>
        <taxon>Embryophyta</taxon>
        <taxon>Tracheophyta</taxon>
        <taxon>Spermatophyta</taxon>
        <taxon>Magnoliopsida</taxon>
        <taxon>eudicotyledons</taxon>
        <taxon>Gunneridae</taxon>
        <taxon>Pentapetalae</taxon>
        <taxon>rosids</taxon>
        <taxon>fabids</taxon>
        <taxon>Fabales</taxon>
        <taxon>Fabaceae</taxon>
        <taxon>Papilionoideae</taxon>
        <taxon>50 kb inversion clade</taxon>
        <taxon>NPAAA clade</taxon>
        <taxon>Hologalegina</taxon>
        <taxon>IRL clade</taxon>
        <taxon>Trifolieae</taxon>
        <taxon>Trifolium</taxon>
    </lineage>
</organism>
<evidence type="ECO:0000313" key="1">
    <source>
        <dbReference type="EMBL" id="MCI86287.1"/>
    </source>
</evidence>
<reference evidence="1 2" key="1">
    <citation type="journal article" date="2018" name="Front. Plant Sci.">
        <title>Red Clover (Trifolium pratense) and Zigzag Clover (T. medium) - A Picture of Genomic Similarities and Differences.</title>
        <authorList>
            <person name="Dluhosova J."/>
            <person name="Istvanek J."/>
            <person name="Nedelnik J."/>
            <person name="Repkova J."/>
        </authorList>
    </citation>
    <scope>NUCLEOTIDE SEQUENCE [LARGE SCALE GENOMIC DNA]</scope>
    <source>
        <strain evidence="2">cv. 10/8</strain>
        <tissue evidence="1">Leaf</tissue>
    </source>
</reference>
<dbReference type="EMBL" id="LXQA011136199">
    <property type="protein sequence ID" value="MCI86287.1"/>
    <property type="molecule type" value="Genomic_DNA"/>
</dbReference>
<comment type="caution">
    <text evidence="1">The sequence shown here is derived from an EMBL/GenBank/DDBJ whole genome shotgun (WGS) entry which is preliminary data.</text>
</comment>
<name>A0A392VEK3_9FABA</name>
<sequence length="24" mass="2472">KTSFANERRGAQLLLTPGAIAEAG</sequence>
<protein>
    <submittedName>
        <fullName evidence="1">Uncharacterized protein</fullName>
    </submittedName>
</protein>
<evidence type="ECO:0000313" key="2">
    <source>
        <dbReference type="Proteomes" id="UP000265520"/>
    </source>
</evidence>
<proteinExistence type="predicted"/>
<feature type="non-terminal residue" evidence="1">
    <location>
        <position position="1"/>
    </location>
</feature>
<keyword evidence="2" id="KW-1185">Reference proteome</keyword>
<dbReference type="AlphaFoldDB" id="A0A392VEK3"/>
<dbReference type="Proteomes" id="UP000265520">
    <property type="component" value="Unassembled WGS sequence"/>
</dbReference>